<dbReference type="AlphaFoldDB" id="A0A382QC97"/>
<protein>
    <recommendedName>
        <fullName evidence="1">Uroporphyrinogen decarboxylase (URO-D) domain-containing protein</fullName>
    </recommendedName>
</protein>
<feature type="non-terminal residue" evidence="2">
    <location>
        <position position="1"/>
    </location>
</feature>
<feature type="domain" description="Uroporphyrinogen decarboxylase (URO-D)" evidence="1">
    <location>
        <begin position="2"/>
        <end position="178"/>
    </location>
</feature>
<dbReference type="EMBL" id="UINC01112914">
    <property type="protein sequence ID" value="SVC82182.1"/>
    <property type="molecule type" value="Genomic_DNA"/>
</dbReference>
<evidence type="ECO:0000259" key="1">
    <source>
        <dbReference type="Pfam" id="PF01208"/>
    </source>
</evidence>
<evidence type="ECO:0000313" key="2">
    <source>
        <dbReference type="EMBL" id="SVC82182.1"/>
    </source>
</evidence>
<dbReference type="SUPFAM" id="SSF51726">
    <property type="entry name" value="UROD/MetE-like"/>
    <property type="match status" value="1"/>
</dbReference>
<dbReference type="PANTHER" id="PTHR47099:SF1">
    <property type="entry name" value="METHYLCOBAMIDE:COM METHYLTRANSFERASE MTBA"/>
    <property type="match status" value="1"/>
</dbReference>
<gene>
    <name evidence="2" type="ORF">METZ01_LOCUS335036</name>
</gene>
<dbReference type="InterPro" id="IPR000257">
    <property type="entry name" value="Uroporphyrinogen_deCOase"/>
</dbReference>
<organism evidence="2">
    <name type="scientific">marine metagenome</name>
    <dbReference type="NCBI Taxonomy" id="408172"/>
    <lineage>
        <taxon>unclassified sequences</taxon>
        <taxon>metagenomes</taxon>
        <taxon>ecological metagenomes</taxon>
    </lineage>
</organism>
<name>A0A382QC97_9ZZZZ</name>
<dbReference type="Gene3D" id="3.20.20.210">
    <property type="match status" value="1"/>
</dbReference>
<sequence length="181" mass="19363">ERCAAILDVTAGWSVALAVAQVRRGAQAIKISSPFAGNAFLSREMYCDFIQPYEARIASAVKAEGAAVYTHTCGAIGDRLDLLCGAGITGIECLDPPPLGDVDISEAVEALKGKIFIKGNVDPVNTLLRGNQEKIREDISNILQAAKNMEGFILSSACSVAPPTPPDNLKRMVELCREFRL</sequence>
<dbReference type="InterPro" id="IPR038071">
    <property type="entry name" value="UROD/MetE-like_sf"/>
</dbReference>
<dbReference type="PANTHER" id="PTHR47099">
    <property type="entry name" value="METHYLCOBAMIDE:COM METHYLTRANSFERASE MTBA"/>
    <property type="match status" value="1"/>
</dbReference>
<reference evidence="2" key="1">
    <citation type="submission" date="2018-05" db="EMBL/GenBank/DDBJ databases">
        <authorList>
            <person name="Lanie J.A."/>
            <person name="Ng W.-L."/>
            <person name="Kazmierczak K.M."/>
            <person name="Andrzejewski T.M."/>
            <person name="Davidsen T.M."/>
            <person name="Wayne K.J."/>
            <person name="Tettelin H."/>
            <person name="Glass J.I."/>
            <person name="Rusch D."/>
            <person name="Podicherti R."/>
            <person name="Tsui H.-C.T."/>
            <person name="Winkler M.E."/>
        </authorList>
    </citation>
    <scope>NUCLEOTIDE SEQUENCE</scope>
</reference>
<dbReference type="InterPro" id="IPR052024">
    <property type="entry name" value="Methanogen_methyltrans"/>
</dbReference>
<dbReference type="Pfam" id="PF01208">
    <property type="entry name" value="URO-D"/>
    <property type="match status" value="1"/>
</dbReference>
<dbReference type="GO" id="GO:0004853">
    <property type="term" value="F:uroporphyrinogen decarboxylase activity"/>
    <property type="evidence" value="ECO:0007669"/>
    <property type="project" value="InterPro"/>
</dbReference>
<proteinExistence type="predicted"/>
<dbReference type="GO" id="GO:0006779">
    <property type="term" value="P:porphyrin-containing compound biosynthetic process"/>
    <property type="evidence" value="ECO:0007669"/>
    <property type="project" value="InterPro"/>
</dbReference>
<accession>A0A382QC97</accession>